<evidence type="ECO:0000313" key="5">
    <source>
        <dbReference type="EMBL" id="BBU23844.1"/>
    </source>
</evidence>
<dbReference type="Proteomes" id="UP000464624">
    <property type="component" value="Chromosome"/>
</dbReference>
<keyword evidence="2" id="KW-0067">ATP-binding</keyword>
<dbReference type="GO" id="GO:0004386">
    <property type="term" value="F:helicase activity"/>
    <property type="evidence" value="ECO:0007669"/>
    <property type="project" value="UniProtKB-KW"/>
</dbReference>
<dbReference type="InterPro" id="IPR011604">
    <property type="entry name" value="PDDEXK-like_dom_sf"/>
</dbReference>
<dbReference type="Pfam" id="PF12705">
    <property type="entry name" value="PDDEXK_1"/>
    <property type="match status" value="1"/>
</dbReference>
<reference evidence="5 6" key="1">
    <citation type="submission" date="2019-12" db="EMBL/GenBank/DDBJ databases">
        <title>Complete genome sequence of Mycolicibacterium xenopi str. JCM15661T.</title>
        <authorList>
            <person name="Yoshida M."/>
            <person name="Fukano H."/>
            <person name="Asakura T."/>
            <person name="Hoshino Y."/>
        </authorList>
    </citation>
    <scope>NUCLEOTIDE SEQUENCE [LARGE SCALE GENOMIC DNA]</scope>
    <source>
        <strain evidence="5 6">JCM 15661T</strain>
    </source>
</reference>
<dbReference type="Gene3D" id="3.90.320.10">
    <property type="match status" value="1"/>
</dbReference>
<dbReference type="SUPFAM" id="SSF52980">
    <property type="entry name" value="Restriction endonuclease-like"/>
    <property type="match status" value="1"/>
</dbReference>
<accession>A0AAD1M264</accession>
<keyword evidence="2" id="KW-0378">Hydrolase</keyword>
<protein>
    <recommendedName>
        <fullName evidence="4">PD-(D/E)XK endonuclease-like domain-containing protein</fullName>
    </recommendedName>
</protein>
<keyword evidence="3" id="KW-0234">DNA repair</keyword>
<evidence type="ECO:0000256" key="3">
    <source>
        <dbReference type="ARBA" id="ARBA00023204"/>
    </source>
</evidence>
<keyword evidence="1" id="KW-0227">DNA damage</keyword>
<keyword evidence="2" id="KW-0547">Nucleotide-binding</keyword>
<feature type="domain" description="PD-(D/E)XK endonuclease-like" evidence="4">
    <location>
        <begin position="4"/>
        <end position="175"/>
    </location>
</feature>
<proteinExistence type="predicted"/>
<dbReference type="KEGG" id="mxe:MYXE_36340"/>
<evidence type="ECO:0000259" key="4">
    <source>
        <dbReference type="Pfam" id="PF12705"/>
    </source>
</evidence>
<dbReference type="GO" id="GO:0006281">
    <property type="term" value="P:DNA repair"/>
    <property type="evidence" value="ECO:0007669"/>
    <property type="project" value="UniProtKB-KW"/>
</dbReference>
<dbReference type="AlphaFoldDB" id="A0AAD1M264"/>
<gene>
    <name evidence="5" type="ORF">MYXE_36340</name>
</gene>
<dbReference type="InterPro" id="IPR038726">
    <property type="entry name" value="PDDEXK_AddAB-type"/>
</dbReference>
<keyword evidence="2" id="KW-0347">Helicase</keyword>
<dbReference type="EMBL" id="AP022314">
    <property type="protein sequence ID" value="BBU23844.1"/>
    <property type="molecule type" value="Genomic_DNA"/>
</dbReference>
<name>A0AAD1M264_MYCXE</name>
<evidence type="ECO:0000256" key="1">
    <source>
        <dbReference type="ARBA" id="ARBA00022763"/>
    </source>
</evidence>
<evidence type="ECO:0000256" key="2">
    <source>
        <dbReference type="ARBA" id="ARBA00022806"/>
    </source>
</evidence>
<organism evidence="5 6">
    <name type="scientific">Mycobacterium xenopi</name>
    <dbReference type="NCBI Taxonomy" id="1789"/>
    <lineage>
        <taxon>Bacteria</taxon>
        <taxon>Bacillati</taxon>
        <taxon>Actinomycetota</taxon>
        <taxon>Actinomycetes</taxon>
        <taxon>Mycobacteriales</taxon>
        <taxon>Mycobacteriaceae</taxon>
        <taxon>Mycobacterium</taxon>
    </lineage>
</organism>
<sequence>MPNQLSVSDVVELDRDPVAARRRLTCRLPARPDPHALLGNAFHDWVQRFYGTERLFDLDDLPGADTGAARADAEQLAALQAAFTRSPWAARTPVAVEVPFEMALGDTVVRGRIDAVFADPDGGATVVDWKTGEPPEGPQAIGHAAVQLAVYRLAWAALQGCPESVVRAAFYYVRSGVTVVPDALPGPDELAALVSDK</sequence>
<evidence type="ECO:0000313" key="6">
    <source>
        <dbReference type="Proteomes" id="UP000464624"/>
    </source>
</evidence>
<dbReference type="InterPro" id="IPR011335">
    <property type="entry name" value="Restrct_endonuc-II-like"/>
</dbReference>